<dbReference type="GO" id="GO:1902758">
    <property type="term" value="P:bis(molybdopterin guanine dinucleotide)molybdenum biosynthetic process"/>
    <property type="evidence" value="ECO:0007669"/>
    <property type="project" value="TreeGrafter"/>
</dbReference>
<keyword evidence="5 8" id="KW-0460">Magnesium</keyword>
<keyword evidence="10" id="KW-0548">Nucleotidyltransferase</keyword>
<dbReference type="HAMAP" id="MF_00316">
    <property type="entry name" value="MobA"/>
    <property type="match status" value="1"/>
</dbReference>
<proteinExistence type="inferred from homology"/>
<evidence type="ECO:0000256" key="1">
    <source>
        <dbReference type="ARBA" id="ARBA00022490"/>
    </source>
</evidence>
<dbReference type="OrthoDB" id="9788394at2"/>
<protein>
    <recommendedName>
        <fullName evidence="8">Molybdenum cofactor guanylyltransferase</fullName>
        <shortName evidence="8">MoCo guanylyltransferase</shortName>
        <ecNumber evidence="8">2.7.7.77</ecNumber>
    </recommendedName>
    <alternativeName>
        <fullName evidence="8">GTP:molybdopterin guanylyltransferase</fullName>
    </alternativeName>
    <alternativeName>
        <fullName evidence="8">Mo-MPT guanylyltransferase</fullName>
    </alternativeName>
    <alternativeName>
        <fullName evidence="8">Molybdopterin guanylyltransferase</fullName>
    </alternativeName>
    <alternativeName>
        <fullName evidence="8">Molybdopterin-guanine dinucleotide synthase</fullName>
        <shortName evidence="8">MGD synthase</shortName>
    </alternativeName>
</protein>
<dbReference type="GO" id="GO:0061603">
    <property type="term" value="F:molybdenum cofactor guanylyltransferase activity"/>
    <property type="evidence" value="ECO:0007669"/>
    <property type="project" value="UniProtKB-EC"/>
</dbReference>
<gene>
    <name evidence="8" type="primary">mobA</name>
    <name evidence="10" type="ORF">C0081_11960</name>
</gene>
<evidence type="ECO:0000256" key="4">
    <source>
        <dbReference type="ARBA" id="ARBA00022741"/>
    </source>
</evidence>
<dbReference type="Pfam" id="PF12804">
    <property type="entry name" value="NTP_transf_3"/>
    <property type="match status" value="1"/>
</dbReference>
<dbReference type="InterPro" id="IPR029044">
    <property type="entry name" value="Nucleotide-diphossugar_trans"/>
</dbReference>
<dbReference type="NCBIfam" id="TIGR02665">
    <property type="entry name" value="molyb_mobA"/>
    <property type="match status" value="1"/>
</dbReference>
<comment type="caution">
    <text evidence="10">The sequence shown here is derived from an EMBL/GenBank/DDBJ whole genome shotgun (WGS) entry which is preliminary data.</text>
</comment>
<comment type="similarity">
    <text evidence="8">Belongs to the MobA family.</text>
</comment>
<dbReference type="Gene3D" id="3.90.550.10">
    <property type="entry name" value="Spore Coat Polysaccharide Biosynthesis Protein SpsA, Chain A"/>
    <property type="match status" value="1"/>
</dbReference>
<dbReference type="Proteomes" id="UP000234881">
    <property type="component" value="Unassembled WGS sequence"/>
</dbReference>
<dbReference type="CDD" id="cd02503">
    <property type="entry name" value="MobA"/>
    <property type="match status" value="1"/>
</dbReference>
<dbReference type="GO" id="GO:0046872">
    <property type="term" value="F:metal ion binding"/>
    <property type="evidence" value="ECO:0007669"/>
    <property type="project" value="UniProtKB-KW"/>
</dbReference>
<keyword evidence="3 8" id="KW-0479">Metal-binding</keyword>
<name>A0A2N5XRD4_9HYPH</name>
<evidence type="ECO:0000256" key="3">
    <source>
        <dbReference type="ARBA" id="ARBA00022723"/>
    </source>
</evidence>
<dbReference type="EMBL" id="PKUQ01000022">
    <property type="protein sequence ID" value="PLW77073.1"/>
    <property type="molecule type" value="Genomic_DNA"/>
</dbReference>
<evidence type="ECO:0000256" key="8">
    <source>
        <dbReference type="HAMAP-Rule" id="MF_00316"/>
    </source>
</evidence>
<comment type="cofactor">
    <cofactor evidence="8">
        <name>Mg(2+)</name>
        <dbReference type="ChEBI" id="CHEBI:18420"/>
    </cofactor>
</comment>
<comment type="caution">
    <text evidence="8">Lacks conserved residue(s) required for the propagation of feature annotation.</text>
</comment>
<keyword evidence="1 8" id="KW-0963">Cytoplasm</keyword>
<dbReference type="InterPro" id="IPR013482">
    <property type="entry name" value="Molybde_CF_guanTrfase"/>
</dbReference>
<evidence type="ECO:0000256" key="5">
    <source>
        <dbReference type="ARBA" id="ARBA00022842"/>
    </source>
</evidence>
<comment type="domain">
    <text evidence="8">The N-terminal domain determines nucleotide recognition and specific binding, while the C-terminal domain determines the specific binding to the target protein.</text>
</comment>
<sequence length="232" mass="25032">MEQSGSLFDQPVYAKDFTNRWAHRAVGAVLAGGQATRMGGLDKPFINISGKSLLDRCVDRLSIQADSVIVSANGDLNRFDTDLPVVADTFADFAGPLAGILSAMRWTQANAPHAFWVASVAVDTPFFPEDLVCRFVMAMGGPAPSVVLAQSGENIHPTFGLWPVALADDLEDFLKSGERKIRVWAEKHNCCHAVFGGIAIDDLDIDPFFNVNNREDIPVAEAIADSLAELTA</sequence>
<dbReference type="EC" id="2.7.7.77" evidence="8"/>
<evidence type="ECO:0000259" key="9">
    <source>
        <dbReference type="Pfam" id="PF12804"/>
    </source>
</evidence>
<evidence type="ECO:0000313" key="10">
    <source>
        <dbReference type="EMBL" id="PLW77073.1"/>
    </source>
</evidence>
<dbReference type="SUPFAM" id="SSF53448">
    <property type="entry name" value="Nucleotide-diphospho-sugar transferases"/>
    <property type="match status" value="1"/>
</dbReference>
<organism evidence="10 11">
    <name type="scientific">Cohaesibacter celericrescens</name>
    <dbReference type="NCBI Taxonomy" id="2067669"/>
    <lineage>
        <taxon>Bacteria</taxon>
        <taxon>Pseudomonadati</taxon>
        <taxon>Pseudomonadota</taxon>
        <taxon>Alphaproteobacteria</taxon>
        <taxon>Hyphomicrobiales</taxon>
        <taxon>Cohaesibacteraceae</taxon>
    </lineage>
</organism>
<keyword evidence="11" id="KW-1185">Reference proteome</keyword>
<feature type="binding site" evidence="8">
    <location>
        <position position="43"/>
    </location>
    <ligand>
        <name>GTP</name>
        <dbReference type="ChEBI" id="CHEBI:37565"/>
    </ligand>
</feature>
<comment type="catalytic activity">
    <reaction evidence="8">
        <text>Mo-molybdopterin + GTP + H(+) = Mo-molybdopterin guanine dinucleotide + diphosphate</text>
        <dbReference type="Rhea" id="RHEA:34243"/>
        <dbReference type="ChEBI" id="CHEBI:15378"/>
        <dbReference type="ChEBI" id="CHEBI:33019"/>
        <dbReference type="ChEBI" id="CHEBI:37565"/>
        <dbReference type="ChEBI" id="CHEBI:71302"/>
        <dbReference type="ChEBI" id="CHEBI:71310"/>
        <dbReference type="EC" id="2.7.7.77"/>
    </reaction>
</comment>
<dbReference type="GO" id="GO:0005525">
    <property type="term" value="F:GTP binding"/>
    <property type="evidence" value="ECO:0007669"/>
    <property type="project" value="UniProtKB-UniRule"/>
</dbReference>
<keyword evidence="2 8" id="KW-0808">Transferase</keyword>
<reference evidence="10 11" key="1">
    <citation type="submission" date="2018-01" db="EMBL/GenBank/DDBJ databases">
        <title>The draft genome sequence of Cohaesibacter sp. H1304.</title>
        <authorList>
            <person name="Wang N.-N."/>
            <person name="Du Z.-J."/>
        </authorList>
    </citation>
    <scope>NUCLEOTIDE SEQUENCE [LARGE SCALE GENOMIC DNA]</scope>
    <source>
        <strain evidence="10 11">H1304</strain>
    </source>
</reference>
<evidence type="ECO:0000256" key="7">
    <source>
        <dbReference type="ARBA" id="ARBA00023150"/>
    </source>
</evidence>
<dbReference type="GO" id="GO:0005737">
    <property type="term" value="C:cytoplasm"/>
    <property type="evidence" value="ECO:0007669"/>
    <property type="project" value="UniProtKB-SubCell"/>
</dbReference>
<evidence type="ECO:0000256" key="6">
    <source>
        <dbReference type="ARBA" id="ARBA00023134"/>
    </source>
</evidence>
<evidence type="ECO:0000313" key="11">
    <source>
        <dbReference type="Proteomes" id="UP000234881"/>
    </source>
</evidence>
<dbReference type="AlphaFoldDB" id="A0A2N5XRD4"/>
<dbReference type="PANTHER" id="PTHR19136">
    <property type="entry name" value="MOLYBDENUM COFACTOR GUANYLYLTRANSFERASE"/>
    <property type="match status" value="1"/>
</dbReference>
<feature type="binding site" evidence="8">
    <location>
        <position position="123"/>
    </location>
    <ligand>
        <name>Mg(2+)</name>
        <dbReference type="ChEBI" id="CHEBI:18420"/>
    </ligand>
</feature>
<keyword evidence="7 8" id="KW-0501">Molybdenum cofactor biosynthesis</keyword>
<accession>A0A2N5XRD4</accession>
<comment type="subunit">
    <text evidence="8">Monomer.</text>
</comment>
<feature type="binding site" evidence="8">
    <location>
        <begin position="30"/>
        <end position="32"/>
    </location>
    <ligand>
        <name>GTP</name>
        <dbReference type="ChEBI" id="CHEBI:37565"/>
    </ligand>
</feature>
<comment type="function">
    <text evidence="8">Transfers a GMP moiety from GTP to Mo-molybdopterin (Mo-MPT) cofactor (Moco or molybdenum cofactor) to form Mo-molybdopterin guanine dinucleotide (Mo-MGD) cofactor.</text>
</comment>
<feature type="binding site" evidence="8">
    <location>
        <position position="88"/>
    </location>
    <ligand>
        <name>GTP</name>
        <dbReference type="ChEBI" id="CHEBI:37565"/>
    </ligand>
</feature>
<feature type="domain" description="MobA-like NTP transferase" evidence="9">
    <location>
        <begin position="27"/>
        <end position="187"/>
    </location>
</feature>
<dbReference type="InterPro" id="IPR025877">
    <property type="entry name" value="MobA-like_NTP_Trfase"/>
</dbReference>
<comment type="subcellular location">
    <subcellularLocation>
        <location evidence="8">Cytoplasm</location>
    </subcellularLocation>
</comment>
<keyword evidence="4 8" id="KW-0547">Nucleotide-binding</keyword>
<keyword evidence="6 8" id="KW-0342">GTP-binding</keyword>
<feature type="binding site" evidence="8">
    <location>
        <position position="123"/>
    </location>
    <ligand>
        <name>GTP</name>
        <dbReference type="ChEBI" id="CHEBI:37565"/>
    </ligand>
</feature>
<evidence type="ECO:0000256" key="2">
    <source>
        <dbReference type="ARBA" id="ARBA00022679"/>
    </source>
</evidence>
<dbReference type="PANTHER" id="PTHR19136:SF81">
    <property type="entry name" value="MOLYBDENUM COFACTOR GUANYLYLTRANSFERASE"/>
    <property type="match status" value="1"/>
</dbReference>